<dbReference type="OrthoDB" id="286395at2759"/>
<evidence type="ECO:0000256" key="5">
    <source>
        <dbReference type="ARBA" id="ARBA00022989"/>
    </source>
</evidence>
<protein>
    <recommendedName>
        <fullName evidence="11">Rab5-interacting protein</fullName>
    </recommendedName>
</protein>
<evidence type="ECO:0000313" key="9">
    <source>
        <dbReference type="EMBL" id="TRY79694.1"/>
    </source>
</evidence>
<evidence type="ECO:0000256" key="1">
    <source>
        <dbReference type="ARBA" id="ARBA00004477"/>
    </source>
</evidence>
<evidence type="ECO:0000256" key="4">
    <source>
        <dbReference type="ARBA" id="ARBA00022824"/>
    </source>
</evidence>
<dbReference type="InterPro" id="IPR010742">
    <property type="entry name" value="RCAF1"/>
</dbReference>
<evidence type="ECO:0008006" key="11">
    <source>
        <dbReference type="Google" id="ProtNLM"/>
    </source>
</evidence>
<feature type="compositionally biased region" description="Low complexity" evidence="7">
    <location>
        <begin position="11"/>
        <end position="24"/>
    </location>
</feature>
<sequence length="136" mass="14204">MPSAWTGGGSSSSPASVSATSGSSSSSVIGLIGQALTANSEWAEKDDFLDVIYWARQILGVLLGLVFGLLGVTGAIGLIGFAAGNAGALYAYWTLFQGVDEEEYGGAWEMTKEGFMTSLAGFLVCWIILYSGLHYD</sequence>
<evidence type="ECO:0000256" key="7">
    <source>
        <dbReference type="SAM" id="MobiDB-lite"/>
    </source>
</evidence>
<name>A0A553PPT0_TIGCA</name>
<keyword evidence="5 8" id="KW-1133">Transmembrane helix</keyword>
<dbReference type="STRING" id="6832.A0A553PPT0"/>
<dbReference type="PANTHER" id="PTHR12906">
    <property type="entry name" value="PROTEIN C20ORF24 RAB5-INTERACTING PROTEIN"/>
    <property type="match status" value="1"/>
</dbReference>
<organism evidence="9 10">
    <name type="scientific">Tigriopus californicus</name>
    <name type="common">Marine copepod</name>
    <dbReference type="NCBI Taxonomy" id="6832"/>
    <lineage>
        <taxon>Eukaryota</taxon>
        <taxon>Metazoa</taxon>
        <taxon>Ecdysozoa</taxon>
        <taxon>Arthropoda</taxon>
        <taxon>Crustacea</taxon>
        <taxon>Multicrustacea</taxon>
        <taxon>Hexanauplia</taxon>
        <taxon>Copepoda</taxon>
        <taxon>Harpacticoida</taxon>
        <taxon>Harpacticidae</taxon>
        <taxon>Tigriopus</taxon>
    </lineage>
</organism>
<feature type="region of interest" description="Disordered" evidence="7">
    <location>
        <begin position="1"/>
        <end position="24"/>
    </location>
</feature>
<dbReference type="Pfam" id="PF07019">
    <property type="entry name" value="EMC6"/>
    <property type="match status" value="1"/>
</dbReference>
<comment type="caution">
    <text evidence="9">The sequence shown here is derived from an EMBL/GenBank/DDBJ whole genome shotgun (WGS) entry which is preliminary data.</text>
</comment>
<feature type="transmembrane region" description="Helical" evidence="8">
    <location>
        <begin position="115"/>
        <end position="133"/>
    </location>
</feature>
<evidence type="ECO:0000313" key="10">
    <source>
        <dbReference type="Proteomes" id="UP000318571"/>
    </source>
</evidence>
<comment type="similarity">
    <text evidence="2">Belongs to the EMC6 family.</text>
</comment>
<reference evidence="9 10" key="1">
    <citation type="journal article" date="2018" name="Nat. Ecol. Evol.">
        <title>Genomic signatures of mitonuclear coevolution across populations of Tigriopus californicus.</title>
        <authorList>
            <person name="Barreto F.S."/>
            <person name="Watson E.T."/>
            <person name="Lima T.G."/>
            <person name="Willett C.S."/>
            <person name="Edmands S."/>
            <person name="Li W."/>
            <person name="Burton R.S."/>
        </authorList>
    </citation>
    <scope>NUCLEOTIDE SEQUENCE [LARGE SCALE GENOMIC DNA]</scope>
    <source>
        <strain evidence="9 10">San Diego</strain>
    </source>
</reference>
<proteinExistence type="inferred from homology"/>
<evidence type="ECO:0000256" key="3">
    <source>
        <dbReference type="ARBA" id="ARBA00022692"/>
    </source>
</evidence>
<keyword evidence="3 8" id="KW-0812">Transmembrane</keyword>
<comment type="subcellular location">
    <subcellularLocation>
        <location evidence="1">Endoplasmic reticulum membrane</location>
        <topology evidence="1">Multi-pass membrane protein</topology>
    </subcellularLocation>
</comment>
<dbReference type="GO" id="GO:0097250">
    <property type="term" value="P:mitochondrial respirasome assembly"/>
    <property type="evidence" value="ECO:0007669"/>
    <property type="project" value="InterPro"/>
</dbReference>
<evidence type="ECO:0000256" key="8">
    <source>
        <dbReference type="SAM" id="Phobius"/>
    </source>
</evidence>
<dbReference type="EMBL" id="VCGU01000002">
    <property type="protein sequence ID" value="TRY79694.1"/>
    <property type="molecule type" value="Genomic_DNA"/>
</dbReference>
<accession>A0A553PPT0</accession>
<keyword evidence="6 8" id="KW-0472">Membrane</keyword>
<feature type="compositionally biased region" description="Gly residues" evidence="7">
    <location>
        <begin position="1"/>
        <end position="10"/>
    </location>
</feature>
<dbReference type="Proteomes" id="UP000318571">
    <property type="component" value="Chromosome 6"/>
</dbReference>
<evidence type="ECO:0000256" key="2">
    <source>
        <dbReference type="ARBA" id="ARBA00009436"/>
    </source>
</evidence>
<dbReference type="GO" id="GO:0005739">
    <property type="term" value="C:mitochondrion"/>
    <property type="evidence" value="ECO:0007669"/>
    <property type="project" value="GOC"/>
</dbReference>
<evidence type="ECO:0000256" key="6">
    <source>
        <dbReference type="ARBA" id="ARBA00023136"/>
    </source>
</evidence>
<dbReference type="GO" id="GO:0005789">
    <property type="term" value="C:endoplasmic reticulum membrane"/>
    <property type="evidence" value="ECO:0007669"/>
    <property type="project" value="UniProtKB-SubCell"/>
</dbReference>
<keyword evidence="4" id="KW-0256">Endoplasmic reticulum</keyword>
<dbReference type="InterPro" id="IPR029008">
    <property type="entry name" value="EMC6-like"/>
</dbReference>
<dbReference type="PANTHER" id="PTHR12906:SF0">
    <property type="entry name" value="GEL COMPLEX SUBUNIT OPTI"/>
    <property type="match status" value="1"/>
</dbReference>
<dbReference type="AlphaFoldDB" id="A0A553PPT0"/>
<gene>
    <name evidence="9" type="ORF">TCAL_11005</name>
</gene>
<keyword evidence="10" id="KW-1185">Reference proteome</keyword>
<dbReference type="OMA" id="ANSEWPD"/>